<keyword evidence="3" id="KW-1185">Reference proteome</keyword>
<evidence type="ECO:0000313" key="2">
    <source>
        <dbReference type="EMBL" id="KOS42382.1"/>
    </source>
</evidence>
<evidence type="ECO:0008006" key="4">
    <source>
        <dbReference type="Google" id="ProtNLM"/>
    </source>
</evidence>
<dbReference type="Proteomes" id="UP000037696">
    <property type="component" value="Unassembled WGS sequence"/>
</dbReference>
<accession>A0A0M9WF20</accession>
<name>A0A0M9WF20_9EURO</name>
<dbReference type="AlphaFoldDB" id="A0A0M9WF20"/>
<comment type="caution">
    <text evidence="2">The sequence shown here is derived from an EMBL/GenBank/DDBJ whole genome shotgun (WGS) entry which is preliminary data.</text>
</comment>
<reference evidence="2 3" key="1">
    <citation type="submission" date="2015-08" db="EMBL/GenBank/DDBJ databases">
        <title>Genome sequencing of Penicillium nordicum.</title>
        <authorList>
            <person name="Nguyen H.D."/>
            <person name="Seifert K.A."/>
        </authorList>
    </citation>
    <scope>NUCLEOTIDE SEQUENCE [LARGE SCALE GENOMIC DNA]</scope>
    <source>
        <strain evidence="2 3">DAOMC 185683</strain>
    </source>
</reference>
<evidence type="ECO:0000256" key="1">
    <source>
        <dbReference type="SAM" id="SignalP"/>
    </source>
</evidence>
<dbReference type="STRING" id="229535.A0A0M9WF20"/>
<gene>
    <name evidence="2" type="ORF">ACN38_g6715</name>
</gene>
<dbReference type="EMBL" id="LHQQ01000107">
    <property type="protein sequence ID" value="KOS42382.1"/>
    <property type="molecule type" value="Genomic_DNA"/>
</dbReference>
<sequence length="67" mass="7433">MTQFAFFFVVYIAIIPKGGQSAGQFFSFGPNIAQAKASANRILAARQPTHSFSMFRRDHCLLHPSLS</sequence>
<keyword evidence="1" id="KW-0732">Signal</keyword>
<protein>
    <recommendedName>
        <fullName evidence="4">Secreted protein</fullName>
    </recommendedName>
</protein>
<organism evidence="2 3">
    <name type="scientific">Penicillium nordicum</name>
    <dbReference type="NCBI Taxonomy" id="229535"/>
    <lineage>
        <taxon>Eukaryota</taxon>
        <taxon>Fungi</taxon>
        <taxon>Dikarya</taxon>
        <taxon>Ascomycota</taxon>
        <taxon>Pezizomycotina</taxon>
        <taxon>Eurotiomycetes</taxon>
        <taxon>Eurotiomycetidae</taxon>
        <taxon>Eurotiales</taxon>
        <taxon>Aspergillaceae</taxon>
        <taxon>Penicillium</taxon>
    </lineage>
</organism>
<feature type="signal peptide" evidence="1">
    <location>
        <begin position="1"/>
        <end position="21"/>
    </location>
</feature>
<evidence type="ECO:0000313" key="3">
    <source>
        <dbReference type="Proteomes" id="UP000037696"/>
    </source>
</evidence>
<proteinExistence type="predicted"/>
<feature type="chain" id="PRO_5005839760" description="Secreted protein" evidence="1">
    <location>
        <begin position="22"/>
        <end position="67"/>
    </location>
</feature>